<keyword evidence="2" id="KW-1185">Reference proteome</keyword>
<dbReference type="GeneID" id="39984395"/>
<dbReference type="RefSeq" id="XP_028883922.1">
    <property type="nucleotide sequence ID" value="XM_029024615.1"/>
</dbReference>
<dbReference type="OrthoDB" id="246442at2759"/>
<reference evidence="1 2" key="1">
    <citation type="submission" date="2017-03" db="EMBL/GenBank/DDBJ databases">
        <title>An alternative strategy for trypanosome survival in the mammalian bloodstream revealed through genome and transcriptome analysis of the ubiquitous bovine parasite Trypanosoma (Megatrypanum) theileri.</title>
        <authorList>
            <person name="Kelly S."/>
            <person name="Ivens A."/>
            <person name="Mott A."/>
            <person name="O'Neill E."/>
            <person name="Emms D."/>
            <person name="Macleod O."/>
            <person name="Voorheis P."/>
            <person name="Matthews J."/>
            <person name="Matthews K."/>
            <person name="Carrington M."/>
        </authorList>
    </citation>
    <scope>NUCLEOTIDE SEQUENCE [LARGE SCALE GENOMIC DNA]</scope>
    <source>
        <strain evidence="1">Edinburgh</strain>
    </source>
</reference>
<dbReference type="VEuPathDB" id="TriTrypDB:TM35_000101240"/>
<proteinExistence type="predicted"/>
<name>A0A1X0NYS2_9TRYP</name>
<protein>
    <submittedName>
        <fullName evidence="1">Uncharacterized protein</fullName>
    </submittedName>
</protein>
<evidence type="ECO:0000313" key="1">
    <source>
        <dbReference type="EMBL" id="ORC89856.1"/>
    </source>
</evidence>
<organism evidence="1 2">
    <name type="scientific">Trypanosoma theileri</name>
    <dbReference type="NCBI Taxonomy" id="67003"/>
    <lineage>
        <taxon>Eukaryota</taxon>
        <taxon>Discoba</taxon>
        <taxon>Euglenozoa</taxon>
        <taxon>Kinetoplastea</taxon>
        <taxon>Metakinetoplastina</taxon>
        <taxon>Trypanosomatida</taxon>
        <taxon>Trypanosomatidae</taxon>
        <taxon>Trypanosoma</taxon>
    </lineage>
</organism>
<dbReference type="EMBL" id="NBCO01000010">
    <property type="protein sequence ID" value="ORC89856.1"/>
    <property type="molecule type" value="Genomic_DNA"/>
</dbReference>
<sequence length="531" mass="60645">MMSSSVFSLLDSEPPATQGIWEETSQQEAQSLWWKANDVNQDEYLSSIVNKPMEEEKGKVERNREGYTFTQWGGATTTRRRMVENSIRRNDLNESFSVSMHTSSFTANSHLLSRIMMMMLREANDIATEELLQTASTVEKIYLHSKEIHNTFNEKGNNYNNNNNEFEDDDEDEKLWSLIREQLKIIQEKKQISKGGSQYHLLHTNRIKDNHQIPPLVPSPSLFSNMKSLLKPNFTTLEEIPKEKPIVNNIMNFKPIPPVAVPVIPPTPVIRELNPVIVMTAPIFSVEHRRLRVFATIERDIFHGAGVLTCMAPEAFRYGDSGDTSTTTMAYNNNNNINNNSNKSNGISSFPFARQPFRWFIAHASGFKNLPRDRALTLSNSTTTSYKNKSLLRELMQECPDDTFLPLDSLLALGIANSWVLSSTPPITISLEIDLNPDRDLDHMDAVEITLLQRYWALCKKDVLGEQLSNYTCLEEGVPYVVGVEVYFGEEENDDMMEHYVLVLRDLVIPHGSNTRQTKKELRDLLVATHR</sequence>
<dbReference type="AlphaFoldDB" id="A0A1X0NYS2"/>
<accession>A0A1X0NYS2</accession>
<dbReference type="Proteomes" id="UP000192257">
    <property type="component" value="Unassembled WGS sequence"/>
</dbReference>
<evidence type="ECO:0000313" key="2">
    <source>
        <dbReference type="Proteomes" id="UP000192257"/>
    </source>
</evidence>
<comment type="caution">
    <text evidence="1">The sequence shown here is derived from an EMBL/GenBank/DDBJ whole genome shotgun (WGS) entry which is preliminary data.</text>
</comment>
<gene>
    <name evidence="1" type="ORF">TM35_000101240</name>
</gene>